<reference evidence="2" key="1">
    <citation type="submission" date="2022-11" db="EMBL/GenBank/DDBJ databases">
        <authorList>
            <person name="Petersen C."/>
        </authorList>
    </citation>
    <scope>NUCLEOTIDE SEQUENCE</scope>
    <source>
        <strain evidence="2">IBT 26290</strain>
    </source>
</reference>
<dbReference type="Proteomes" id="UP001149163">
    <property type="component" value="Unassembled WGS sequence"/>
</dbReference>
<dbReference type="InterPro" id="IPR036259">
    <property type="entry name" value="MFS_trans_sf"/>
</dbReference>
<keyword evidence="1" id="KW-0812">Transmembrane</keyword>
<keyword evidence="3" id="KW-1185">Reference proteome</keyword>
<evidence type="ECO:0000313" key="2">
    <source>
        <dbReference type="EMBL" id="KAJ5157790.1"/>
    </source>
</evidence>
<dbReference type="Gene3D" id="1.20.1250.20">
    <property type="entry name" value="MFS general substrate transporter like domains"/>
    <property type="match status" value="1"/>
</dbReference>
<dbReference type="AlphaFoldDB" id="A0A9W9HWU6"/>
<keyword evidence="1" id="KW-1133">Transmembrane helix</keyword>
<evidence type="ECO:0000256" key="1">
    <source>
        <dbReference type="SAM" id="Phobius"/>
    </source>
</evidence>
<keyword evidence="1" id="KW-0472">Membrane</keyword>
<evidence type="ECO:0000313" key="3">
    <source>
        <dbReference type="Proteomes" id="UP001149163"/>
    </source>
</evidence>
<dbReference type="EMBL" id="JAPQKN010000006">
    <property type="protein sequence ID" value="KAJ5157790.1"/>
    <property type="molecule type" value="Genomic_DNA"/>
</dbReference>
<reference evidence="2" key="2">
    <citation type="journal article" date="2023" name="IMA Fungus">
        <title>Comparative genomic study of the Penicillium genus elucidates a diverse pangenome and 15 lateral gene transfer events.</title>
        <authorList>
            <person name="Petersen C."/>
            <person name="Sorensen T."/>
            <person name="Nielsen M.R."/>
            <person name="Sondergaard T.E."/>
            <person name="Sorensen J.L."/>
            <person name="Fitzpatrick D.A."/>
            <person name="Frisvad J.C."/>
            <person name="Nielsen K.L."/>
        </authorList>
    </citation>
    <scope>NUCLEOTIDE SEQUENCE</scope>
    <source>
        <strain evidence="2">IBT 26290</strain>
    </source>
</reference>
<dbReference type="RefSeq" id="XP_056540779.1">
    <property type="nucleotide sequence ID" value="XM_056691014.1"/>
</dbReference>
<sequence>MANLGTNVSFIFGGVCVICLVSLWFFRPETAGTPYVRTDAEAMGIAAKDGNDMDGCFLVH</sequence>
<accession>A0A9W9HWU6</accession>
<name>A0A9W9HWU6_9EURO</name>
<gene>
    <name evidence="2" type="ORF">N7482_008890</name>
</gene>
<organism evidence="2 3">
    <name type="scientific">Penicillium canariense</name>
    <dbReference type="NCBI Taxonomy" id="189055"/>
    <lineage>
        <taxon>Eukaryota</taxon>
        <taxon>Fungi</taxon>
        <taxon>Dikarya</taxon>
        <taxon>Ascomycota</taxon>
        <taxon>Pezizomycotina</taxon>
        <taxon>Eurotiomycetes</taxon>
        <taxon>Eurotiomycetidae</taxon>
        <taxon>Eurotiales</taxon>
        <taxon>Aspergillaceae</taxon>
        <taxon>Penicillium</taxon>
    </lineage>
</organism>
<comment type="caution">
    <text evidence="2">The sequence shown here is derived from an EMBL/GenBank/DDBJ whole genome shotgun (WGS) entry which is preliminary data.</text>
</comment>
<feature type="transmembrane region" description="Helical" evidence="1">
    <location>
        <begin position="6"/>
        <end position="26"/>
    </location>
</feature>
<proteinExistence type="predicted"/>
<protein>
    <submittedName>
        <fullName evidence="2">Uncharacterized protein</fullName>
    </submittedName>
</protein>
<dbReference type="OrthoDB" id="6612291at2759"/>
<dbReference type="GeneID" id="81430190"/>